<dbReference type="EMBL" id="UYSG01000190">
    <property type="protein sequence ID" value="VDL18583.1"/>
    <property type="molecule type" value="Genomic_DNA"/>
</dbReference>
<evidence type="ECO:0000313" key="3">
    <source>
        <dbReference type="Proteomes" id="UP000274504"/>
    </source>
</evidence>
<evidence type="ECO:0000313" key="4">
    <source>
        <dbReference type="WBParaSite" id="HDID_0000112101-mRNA-1"/>
    </source>
</evidence>
<organism evidence="4">
    <name type="scientific">Hymenolepis diminuta</name>
    <name type="common">Rat tapeworm</name>
    <dbReference type="NCBI Taxonomy" id="6216"/>
    <lineage>
        <taxon>Eukaryota</taxon>
        <taxon>Metazoa</taxon>
        <taxon>Spiralia</taxon>
        <taxon>Lophotrochozoa</taxon>
        <taxon>Platyhelminthes</taxon>
        <taxon>Cestoda</taxon>
        <taxon>Eucestoda</taxon>
        <taxon>Cyclophyllidea</taxon>
        <taxon>Hymenolepididae</taxon>
        <taxon>Hymenolepis</taxon>
    </lineage>
</organism>
<proteinExistence type="predicted"/>
<gene>
    <name evidence="2" type="ORF">HDID_LOCUS1122</name>
</gene>
<feature type="transmembrane region" description="Helical" evidence="1">
    <location>
        <begin position="50"/>
        <end position="70"/>
    </location>
</feature>
<reference evidence="2 3" key="2">
    <citation type="submission" date="2018-11" db="EMBL/GenBank/DDBJ databases">
        <authorList>
            <consortium name="Pathogen Informatics"/>
        </authorList>
    </citation>
    <scope>NUCLEOTIDE SEQUENCE [LARGE SCALE GENOMIC DNA]</scope>
</reference>
<feature type="transmembrane region" description="Helical" evidence="1">
    <location>
        <begin position="106"/>
        <end position="127"/>
    </location>
</feature>
<evidence type="ECO:0000256" key="1">
    <source>
        <dbReference type="SAM" id="Phobius"/>
    </source>
</evidence>
<dbReference type="Proteomes" id="UP000274504">
    <property type="component" value="Unassembled WGS sequence"/>
</dbReference>
<dbReference type="WBParaSite" id="HDID_0000112101-mRNA-1">
    <property type="protein sequence ID" value="HDID_0000112101-mRNA-1"/>
    <property type="gene ID" value="HDID_0000112101"/>
</dbReference>
<dbReference type="InterPro" id="IPR036259">
    <property type="entry name" value="MFS_trans_sf"/>
</dbReference>
<protein>
    <submittedName>
        <fullName evidence="4">MFS domain-containing protein</fullName>
    </submittedName>
</protein>
<reference evidence="4" key="1">
    <citation type="submission" date="2017-02" db="UniProtKB">
        <authorList>
            <consortium name="WormBaseParasite"/>
        </authorList>
    </citation>
    <scope>IDENTIFICATION</scope>
</reference>
<feature type="transmembrane region" description="Helical" evidence="1">
    <location>
        <begin position="326"/>
        <end position="345"/>
    </location>
</feature>
<sequence length="375" mass="42197">MSSHQRSPNGIFVLLGGILNFTGLGYYYTVDSLIPTIKIYLMKHNFGENSINANWFPTLILLTSAVVMPLAGIMERRTIFKVPLLLSALFCSLGILLSHLSVKSGYAFFTLTYCVMYGIGFGLNYSITPSVVLELRSTNVNVQIVALYLFYFSGIPTTNAWLAARSSSVLAWDPSSSLKFKLISLNPRNVISTQCKFSSSCCNTSPLVYWLLQLQSCKNNEFDHEGEYTIKEIALRPNNTVTTDVNPRDLIRYRAFFILWLIQLCEYFPTTTFLSLYKERQILLPFLLLCIAGYRILLFVATAKAFGMKYLSFNFACINTASRPDLVLYICASLNAAALILGSFLPDKGNECCQPRIRALKDSREIEISKNFAEE</sequence>
<feature type="transmembrane region" description="Helical" evidence="1">
    <location>
        <begin position="256"/>
        <end position="276"/>
    </location>
</feature>
<dbReference type="SUPFAM" id="SSF103473">
    <property type="entry name" value="MFS general substrate transporter"/>
    <property type="match status" value="1"/>
</dbReference>
<dbReference type="AlphaFoldDB" id="A0A0R3S9Z3"/>
<feature type="transmembrane region" description="Helical" evidence="1">
    <location>
        <begin position="82"/>
        <end position="100"/>
    </location>
</feature>
<keyword evidence="1" id="KW-0472">Membrane</keyword>
<keyword evidence="1" id="KW-1133">Transmembrane helix</keyword>
<feature type="transmembrane region" description="Helical" evidence="1">
    <location>
        <begin position="12"/>
        <end position="30"/>
    </location>
</feature>
<feature type="transmembrane region" description="Helical" evidence="1">
    <location>
        <begin position="282"/>
        <end position="306"/>
    </location>
</feature>
<keyword evidence="1" id="KW-0812">Transmembrane</keyword>
<name>A0A0R3S9Z3_HYMDI</name>
<evidence type="ECO:0000313" key="2">
    <source>
        <dbReference type="EMBL" id="VDL18583.1"/>
    </source>
</evidence>
<accession>A0A0R3S9Z3</accession>
<dbReference type="OrthoDB" id="6509908at2759"/>